<dbReference type="CDD" id="cd02619">
    <property type="entry name" value="Peptidase_C1"/>
    <property type="match status" value="1"/>
</dbReference>
<keyword evidence="5" id="KW-1185">Reference proteome</keyword>
<dbReference type="RefSeq" id="WP_100790989.1">
    <property type="nucleotide sequence ID" value="NZ_NPDQ01000005.1"/>
</dbReference>
<dbReference type="SMART" id="SM00645">
    <property type="entry name" value="Pept_C1"/>
    <property type="match status" value="1"/>
</dbReference>
<reference evidence="4" key="1">
    <citation type="journal article" date="2019" name="PLoS Negl. Trop. Dis.">
        <title>Revisiting the worldwide diversity of Leptospira species in the environment.</title>
        <authorList>
            <person name="Vincent A.T."/>
            <person name="Schiettekatte O."/>
            <person name="Bourhy P."/>
            <person name="Veyrier F.J."/>
            <person name="Picardeau M."/>
        </authorList>
    </citation>
    <scope>NUCLEOTIDE SEQUENCE [LARGE SCALE GENOMIC DNA]</scope>
    <source>
        <strain evidence="4">201800277</strain>
    </source>
</reference>
<dbReference type="InterPro" id="IPR025493">
    <property type="entry name" value="DUF4384"/>
</dbReference>
<dbReference type="InterPro" id="IPR013128">
    <property type="entry name" value="Peptidase_C1A"/>
</dbReference>
<evidence type="ECO:0000259" key="3">
    <source>
        <dbReference type="SMART" id="SM00645"/>
    </source>
</evidence>
<dbReference type="GO" id="GO:0006508">
    <property type="term" value="P:proteolysis"/>
    <property type="evidence" value="ECO:0007669"/>
    <property type="project" value="InterPro"/>
</dbReference>
<gene>
    <name evidence="4" type="ORF">EHQ30_01275</name>
</gene>
<proteinExistence type="inferred from homology"/>
<evidence type="ECO:0000256" key="1">
    <source>
        <dbReference type="ARBA" id="ARBA00008455"/>
    </source>
</evidence>
<dbReference type="Proteomes" id="UP000297891">
    <property type="component" value="Unassembled WGS sequence"/>
</dbReference>
<organism evidence="4 5">
    <name type="scientific">Leptospira brenneri</name>
    <dbReference type="NCBI Taxonomy" id="2023182"/>
    <lineage>
        <taxon>Bacteria</taxon>
        <taxon>Pseudomonadati</taxon>
        <taxon>Spirochaetota</taxon>
        <taxon>Spirochaetia</taxon>
        <taxon>Leptospirales</taxon>
        <taxon>Leptospiraceae</taxon>
        <taxon>Leptospira</taxon>
    </lineage>
</organism>
<feature type="transmembrane region" description="Helical" evidence="2">
    <location>
        <begin position="20"/>
        <end position="37"/>
    </location>
</feature>
<name>A0A2M9XZY6_9LEPT</name>
<feature type="domain" description="Peptidase C1A papain C-terminal" evidence="3">
    <location>
        <begin position="108"/>
        <end position="344"/>
    </location>
</feature>
<dbReference type="AlphaFoldDB" id="A0A2M9XZY6"/>
<dbReference type="InterPro" id="IPR038765">
    <property type="entry name" value="Papain-like_cys_pep_sf"/>
</dbReference>
<accession>A0A2M9XZY6</accession>
<dbReference type="Pfam" id="PF00112">
    <property type="entry name" value="Peptidase_C1"/>
    <property type="match status" value="1"/>
</dbReference>
<feature type="transmembrane region" description="Helical" evidence="2">
    <location>
        <begin position="44"/>
        <end position="61"/>
    </location>
</feature>
<keyword evidence="2" id="KW-0472">Membrane</keyword>
<sequence>MPIRMTDDDKEPEEESKSEGSSFFLIAIFAFLGGLIFKYPKVMIPILLLGLLGLICIGSFSDDSETEDDNSTESASVGPHKLGAKFDTERYDRAPVYEPLSNEYGEGLPSEVSLLKYAPKRQNQGDQGSCTGWAVSYAARTILHAKATGEDPNKVSFSPAYLFNQNTDKDCDGAYPVDLLDDLKKQGNLQFSEFPYNESSCRSKPTKEQKEKAKEFRIEGYQRLTEDGEKYDTDIESIKQYISQGSPVVISMEVGGSFLDLNKAVWFPTSEDYKAVKRYIKGKDSSEEWGGHAMTAIGYDDNKEGGAIQIMNSWGERFGQKGIFWLRYEDFNQFVREAYALYPPRTFAPNESFSYQLGLVDNATKDFIPLKQVKDNIYQTKQPIKMGTRFKVSVKNEKPIYLYIFGQETDGSSYVLFPYTDKHSPYCGTSGVRVFPKKQSLEVDNLGKKDSIVIIFAKQQLDYKSINAAVNKSKSPSFLEKFQSATKTKLSKSAQFGGDGETIDLVSTDHDPNSLDLILIEFDKEK</sequence>
<keyword evidence="2" id="KW-0812">Transmembrane</keyword>
<comment type="similarity">
    <text evidence="1">Belongs to the peptidase C1 family.</text>
</comment>
<dbReference type="Gene3D" id="3.90.70.10">
    <property type="entry name" value="Cysteine proteinases"/>
    <property type="match status" value="1"/>
</dbReference>
<evidence type="ECO:0000256" key="2">
    <source>
        <dbReference type="SAM" id="Phobius"/>
    </source>
</evidence>
<dbReference type="EMBL" id="RQFP01000001">
    <property type="protein sequence ID" value="TGK95303.1"/>
    <property type="molecule type" value="Genomic_DNA"/>
</dbReference>
<evidence type="ECO:0000313" key="5">
    <source>
        <dbReference type="Proteomes" id="UP000297891"/>
    </source>
</evidence>
<evidence type="ECO:0000313" key="4">
    <source>
        <dbReference type="EMBL" id="TGK95303.1"/>
    </source>
</evidence>
<keyword evidence="2" id="KW-1133">Transmembrane helix</keyword>
<dbReference type="Pfam" id="PF14326">
    <property type="entry name" value="DUF4384"/>
    <property type="match status" value="1"/>
</dbReference>
<protein>
    <submittedName>
        <fullName evidence="4">DUF4384 domain-containing protein</fullName>
    </submittedName>
</protein>
<dbReference type="InterPro" id="IPR000668">
    <property type="entry name" value="Peptidase_C1A_C"/>
</dbReference>
<dbReference type="GO" id="GO:0008234">
    <property type="term" value="F:cysteine-type peptidase activity"/>
    <property type="evidence" value="ECO:0007669"/>
    <property type="project" value="InterPro"/>
</dbReference>
<dbReference type="SUPFAM" id="SSF54001">
    <property type="entry name" value="Cysteine proteinases"/>
    <property type="match status" value="1"/>
</dbReference>
<comment type="caution">
    <text evidence="4">The sequence shown here is derived from an EMBL/GenBank/DDBJ whole genome shotgun (WGS) entry which is preliminary data.</text>
</comment>
<dbReference type="PANTHER" id="PTHR12411">
    <property type="entry name" value="CYSTEINE PROTEASE FAMILY C1-RELATED"/>
    <property type="match status" value="1"/>
</dbReference>
<dbReference type="OrthoDB" id="3648721at2"/>